<keyword evidence="2" id="KW-1133">Transmembrane helix</keyword>
<dbReference type="Proteomes" id="UP000254052">
    <property type="component" value="Unassembled WGS sequence"/>
</dbReference>
<dbReference type="InterPro" id="IPR002792">
    <property type="entry name" value="TRAM_dom"/>
</dbReference>
<protein>
    <submittedName>
        <fullName evidence="4">tRNA-i(6)A37 thiotransferase enzyme MiaB</fullName>
        <ecNumber evidence="4">2.-.-.-</ecNumber>
    </submittedName>
</protein>
<dbReference type="GO" id="GO:0016740">
    <property type="term" value="F:transferase activity"/>
    <property type="evidence" value="ECO:0007669"/>
    <property type="project" value="UniProtKB-KW"/>
</dbReference>
<proteinExistence type="predicted"/>
<evidence type="ECO:0000259" key="3">
    <source>
        <dbReference type="PROSITE" id="PS50926"/>
    </source>
</evidence>
<dbReference type="EMBL" id="UGED01000007">
    <property type="protein sequence ID" value="STL42935.1"/>
    <property type="molecule type" value="Genomic_DNA"/>
</dbReference>
<dbReference type="AlphaFoldDB" id="A0A377B0L1"/>
<evidence type="ECO:0000256" key="1">
    <source>
        <dbReference type="ARBA" id="ARBA00022679"/>
    </source>
</evidence>
<evidence type="ECO:0000256" key="2">
    <source>
        <dbReference type="SAM" id="Phobius"/>
    </source>
</evidence>
<feature type="transmembrane region" description="Helical" evidence="2">
    <location>
        <begin position="76"/>
        <end position="100"/>
    </location>
</feature>
<name>A0A377B0L1_ECOLX</name>
<gene>
    <name evidence="4" type="primary">miaB_1</name>
    <name evidence="4" type="ORF">NCTC9962_03001</name>
</gene>
<dbReference type="EC" id="2.-.-.-" evidence="4"/>
<evidence type="ECO:0000313" key="5">
    <source>
        <dbReference type="Proteomes" id="UP000254052"/>
    </source>
</evidence>
<dbReference type="PROSITE" id="PS50926">
    <property type="entry name" value="TRAM"/>
    <property type="match status" value="1"/>
</dbReference>
<keyword evidence="1 4" id="KW-0808">Transferase</keyword>
<sequence>MVNFEGTPDMIGKFVDVEITDVYPNSLRGKVCVLKMKWVCAWQNTGISDCPYPQRKRPWRGLLSAVILRPARSGGLVFSLFIPIFIAMLAPFSCGVNNFLIGR</sequence>
<keyword evidence="2" id="KW-0472">Membrane</keyword>
<accession>A0A377B0L1</accession>
<organism evidence="4 5">
    <name type="scientific">Escherichia coli</name>
    <dbReference type="NCBI Taxonomy" id="562"/>
    <lineage>
        <taxon>Bacteria</taxon>
        <taxon>Pseudomonadati</taxon>
        <taxon>Pseudomonadota</taxon>
        <taxon>Gammaproteobacteria</taxon>
        <taxon>Enterobacterales</taxon>
        <taxon>Enterobacteriaceae</taxon>
        <taxon>Escherichia</taxon>
    </lineage>
</organism>
<feature type="domain" description="TRAM" evidence="3">
    <location>
        <begin position="1"/>
        <end position="33"/>
    </location>
</feature>
<keyword evidence="2" id="KW-0812">Transmembrane</keyword>
<dbReference type="Pfam" id="PF01938">
    <property type="entry name" value="TRAM"/>
    <property type="match status" value="1"/>
</dbReference>
<evidence type="ECO:0000313" key="4">
    <source>
        <dbReference type="EMBL" id="STL42935.1"/>
    </source>
</evidence>
<reference evidence="4 5" key="1">
    <citation type="submission" date="2018-06" db="EMBL/GenBank/DDBJ databases">
        <authorList>
            <consortium name="Pathogen Informatics"/>
            <person name="Doyle S."/>
        </authorList>
    </citation>
    <scope>NUCLEOTIDE SEQUENCE [LARGE SCALE GENOMIC DNA]</scope>
    <source>
        <strain evidence="4 5">NCTC9962</strain>
    </source>
</reference>